<comment type="caution">
    <text evidence="1">The sequence shown here is derived from an EMBL/GenBank/DDBJ whole genome shotgun (WGS) entry which is preliminary data.</text>
</comment>
<accession>A0A917MVU3</accession>
<dbReference type="PROSITE" id="PS51257">
    <property type="entry name" value="PROKAR_LIPOPROTEIN"/>
    <property type="match status" value="1"/>
</dbReference>
<evidence type="ECO:0008006" key="3">
    <source>
        <dbReference type="Google" id="ProtNLM"/>
    </source>
</evidence>
<gene>
    <name evidence="1" type="ORF">GCM10011379_22500</name>
</gene>
<reference evidence="1" key="2">
    <citation type="submission" date="2020-09" db="EMBL/GenBank/DDBJ databases">
        <authorList>
            <person name="Sun Q."/>
            <person name="Zhou Y."/>
        </authorList>
    </citation>
    <scope>NUCLEOTIDE SEQUENCE</scope>
    <source>
        <strain evidence="1">CGMCC 1.15290</strain>
    </source>
</reference>
<proteinExistence type="predicted"/>
<organism evidence="1 2">
    <name type="scientific">Filimonas zeae</name>
    <dbReference type="NCBI Taxonomy" id="1737353"/>
    <lineage>
        <taxon>Bacteria</taxon>
        <taxon>Pseudomonadati</taxon>
        <taxon>Bacteroidota</taxon>
        <taxon>Chitinophagia</taxon>
        <taxon>Chitinophagales</taxon>
        <taxon>Chitinophagaceae</taxon>
        <taxon>Filimonas</taxon>
    </lineage>
</organism>
<dbReference type="Gene3D" id="2.120.10.30">
    <property type="entry name" value="TolB, C-terminal domain"/>
    <property type="match status" value="1"/>
</dbReference>
<dbReference type="AlphaFoldDB" id="A0A917MVU3"/>
<sequence length="347" mass="37509">MLKKLPFASFCVLLLLVACDKESEEIPTGFTPGSVPSVYWISRGTGHDYIVKGRKAAMDNRPEIKELYSVAASQALSLFTLNATTGHVYWVTRNSGAAGRLHSDIYAGDTLGSTPRLVLSVAAPITALAVNPVTNTLYWTQHDSVVNADYLYSASNSGGKVTRMLQRDTLMTVSHIAVDAASESLFLIENYTVKDSTARFSRVSSAQLADTSKRTLLYSKADFPVTAGSADWFSGLVVNGGNLYLAMQPGTENKVSYIFRGTTDGKATLVSFLRSTQLGLTNILDYPLALTLDKKKQYLYWINRSTNAGTGSGSLFRSTFAVPASTEVVFDNLPMAATGYVPLETGL</sequence>
<evidence type="ECO:0000313" key="1">
    <source>
        <dbReference type="EMBL" id="GGH67336.1"/>
    </source>
</evidence>
<dbReference type="SUPFAM" id="SSF63825">
    <property type="entry name" value="YWTD domain"/>
    <property type="match status" value="1"/>
</dbReference>
<dbReference type="EMBL" id="BMIB01000002">
    <property type="protein sequence ID" value="GGH67336.1"/>
    <property type="molecule type" value="Genomic_DNA"/>
</dbReference>
<protein>
    <recommendedName>
        <fullName evidence="3">DUF5050 domain-containing protein</fullName>
    </recommendedName>
</protein>
<evidence type="ECO:0000313" key="2">
    <source>
        <dbReference type="Proteomes" id="UP000627292"/>
    </source>
</evidence>
<keyword evidence="2" id="KW-1185">Reference proteome</keyword>
<dbReference type="InterPro" id="IPR011042">
    <property type="entry name" value="6-blade_b-propeller_TolB-like"/>
</dbReference>
<dbReference type="Proteomes" id="UP000627292">
    <property type="component" value="Unassembled WGS sequence"/>
</dbReference>
<dbReference type="RefSeq" id="WP_188952121.1">
    <property type="nucleotide sequence ID" value="NZ_BMIB01000002.1"/>
</dbReference>
<reference evidence="1" key="1">
    <citation type="journal article" date="2014" name="Int. J. Syst. Evol. Microbiol.">
        <title>Complete genome sequence of Corynebacterium casei LMG S-19264T (=DSM 44701T), isolated from a smear-ripened cheese.</title>
        <authorList>
            <consortium name="US DOE Joint Genome Institute (JGI-PGF)"/>
            <person name="Walter F."/>
            <person name="Albersmeier A."/>
            <person name="Kalinowski J."/>
            <person name="Ruckert C."/>
        </authorList>
    </citation>
    <scope>NUCLEOTIDE SEQUENCE</scope>
    <source>
        <strain evidence="1">CGMCC 1.15290</strain>
    </source>
</reference>
<name>A0A917MVU3_9BACT</name>